<sequence>MATLRLGKSEAVCQEVSLSDSLADVLKRYHETVSKKTGTLRYERDILFFEGDSIHIIRPDRLLNWTRAMALNDAARIYGEIVLGKEEDHAE</sequence>
<organism evidence="1">
    <name type="scientific">Candidatus Kentrum sp. TC</name>
    <dbReference type="NCBI Taxonomy" id="2126339"/>
    <lineage>
        <taxon>Bacteria</taxon>
        <taxon>Pseudomonadati</taxon>
        <taxon>Pseudomonadota</taxon>
        <taxon>Gammaproteobacteria</taxon>
        <taxon>Candidatus Kentrum</taxon>
    </lineage>
</organism>
<protein>
    <submittedName>
        <fullName evidence="1">Uncharacterized protein</fullName>
    </submittedName>
</protein>
<gene>
    <name evidence="1" type="ORF">BECKTC1821D_GA0114238_101625</name>
</gene>
<accession>A0A450YP14</accession>
<evidence type="ECO:0000313" key="1">
    <source>
        <dbReference type="EMBL" id="VFK43265.1"/>
    </source>
</evidence>
<dbReference type="AlphaFoldDB" id="A0A450YP14"/>
<proteinExistence type="predicted"/>
<reference evidence="1" key="1">
    <citation type="submission" date="2019-02" db="EMBL/GenBank/DDBJ databases">
        <authorList>
            <person name="Gruber-Vodicka R. H."/>
            <person name="Seah K. B. B."/>
        </authorList>
    </citation>
    <scope>NUCLEOTIDE SEQUENCE</scope>
    <source>
        <strain evidence="1">BECK_BZ123</strain>
    </source>
</reference>
<dbReference type="EMBL" id="CAADFS010000016">
    <property type="protein sequence ID" value="VFK43265.1"/>
    <property type="molecule type" value="Genomic_DNA"/>
</dbReference>
<name>A0A450YP14_9GAMM</name>